<accession>R6CHV7</accession>
<dbReference type="EMBL" id="CBCJ010000205">
    <property type="protein sequence ID" value="CDA72434.1"/>
    <property type="molecule type" value="Genomic_DNA"/>
</dbReference>
<gene>
    <name evidence="1" type="ORF">BN509_00555</name>
</gene>
<organism evidence="1 2">
    <name type="scientific">Phocaeicola coprocola CAG:162</name>
    <dbReference type="NCBI Taxonomy" id="1263040"/>
    <lineage>
        <taxon>Bacteria</taxon>
        <taxon>Pseudomonadati</taxon>
        <taxon>Bacteroidota</taxon>
        <taxon>Bacteroidia</taxon>
        <taxon>Bacteroidales</taxon>
        <taxon>Bacteroidaceae</taxon>
        <taxon>Phocaeicola</taxon>
    </lineage>
</organism>
<comment type="caution">
    <text evidence="1">The sequence shown here is derived from an EMBL/GenBank/DDBJ whole genome shotgun (WGS) entry which is preliminary data.</text>
</comment>
<reference evidence="1" key="1">
    <citation type="submission" date="2012-11" db="EMBL/GenBank/DDBJ databases">
        <title>Dependencies among metagenomic species, viruses, plasmids and units of genetic variation.</title>
        <authorList>
            <person name="Nielsen H.B."/>
            <person name="Almeida M."/>
            <person name="Juncker A.S."/>
            <person name="Rasmussen S."/>
            <person name="Li J."/>
            <person name="Sunagawa S."/>
            <person name="Plichta D."/>
            <person name="Gautier L."/>
            <person name="Le Chatelier E."/>
            <person name="Peletier E."/>
            <person name="Bonde I."/>
            <person name="Nielsen T."/>
            <person name="Manichanh C."/>
            <person name="Arumugam M."/>
            <person name="Batto J."/>
            <person name="Santos M.B.Q.D."/>
            <person name="Blom N."/>
            <person name="Borruel N."/>
            <person name="Burgdorf K.S."/>
            <person name="Boumezbeur F."/>
            <person name="Casellas F."/>
            <person name="Dore J."/>
            <person name="Guarner F."/>
            <person name="Hansen T."/>
            <person name="Hildebrand F."/>
            <person name="Kaas R.S."/>
            <person name="Kennedy S."/>
            <person name="Kristiansen K."/>
            <person name="Kultima J.R."/>
            <person name="Leonard P."/>
            <person name="Levenez F."/>
            <person name="Lund O."/>
            <person name="Moumen B."/>
            <person name="Le Paslier D."/>
            <person name="Pons N."/>
            <person name="Pedersen O."/>
            <person name="Prifti E."/>
            <person name="Qin J."/>
            <person name="Raes J."/>
            <person name="Tap J."/>
            <person name="Tims S."/>
            <person name="Ussery D.W."/>
            <person name="Yamada T."/>
            <person name="MetaHit consortium"/>
            <person name="Renault P."/>
            <person name="Sicheritz-Ponten T."/>
            <person name="Bork P."/>
            <person name="Wang J."/>
            <person name="Brunak S."/>
            <person name="Ehrlich S.D."/>
        </authorList>
    </citation>
    <scope>NUCLEOTIDE SEQUENCE [LARGE SCALE GENOMIC DNA]</scope>
</reference>
<protein>
    <submittedName>
        <fullName evidence="1">Uncharacterized protein</fullName>
    </submittedName>
</protein>
<name>R6CHV7_9BACT</name>
<sequence>MIENKKIWHRNKPNRLSNVEIILFHFDGFRCLKHYYKEYVCKHLKHLFENFFMNGIQFVAKAKSNMKNSLMSIAE</sequence>
<proteinExistence type="predicted"/>
<dbReference type="AlphaFoldDB" id="R6CHV7"/>
<evidence type="ECO:0000313" key="1">
    <source>
        <dbReference type="EMBL" id="CDA72434.1"/>
    </source>
</evidence>
<dbReference type="Proteomes" id="UP000018362">
    <property type="component" value="Unassembled WGS sequence"/>
</dbReference>
<evidence type="ECO:0000313" key="2">
    <source>
        <dbReference type="Proteomes" id="UP000018362"/>
    </source>
</evidence>